<accession>A0A2S3QZA4</accession>
<name>A0A2S3QZA4_VIBVL</name>
<proteinExistence type="predicted"/>
<dbReference type="Proteomes" id="UP000237466">
    <property type="component" value="Unassembled WGS sequence"/>
</dbReference>
<evidence type="ECO:0000313" key="1">
    <source>
        <dbReference type="EMBL" id="POB44570.1"/>
    </source>
</evidence>
<reference evidence="1 2" key="1">
    <citation type="journal article" date="2018" name="Front. Microbiol.">
        <title>Phylogeny of Vibrio vulnificus from the Analysis of the Core-Genome: Implications for Intra-Species Taxonomy.</title>
        <authorList>
            <person name="Roig F.J."/>
            <person name="Gonzalez-Candelas F."/>
            <person name="Sanjuan E."/>
            <person name="Fouz B."/>
            <person name="Feil E.J."/>
            <person name="Llorens C."/>
            <person name="Baker-Austin C."/>
            <person name="Oliver J.D."/>
            <person name="Danin-Poleg Y."/>
            <person name="Gibas C.J."/>
            <person name="Kashi Y."/>
            <person name="Gulig P.A."/>
            <person name="Morrison S.S."/>
            <person name="Amaro C."/>
        </authorList>
    </citation>
    <scope>NUCLEOTIDE SEQUENCE [LARGE SCALE GENOMIC DNA]</scope>
    <source>
        <strain evidence="1 2">CECT4608</strain>
    </source>
</reference>
<gene>
    <name evidence="1" type="ORF">CRN52_18395</name>
</gene>
<dbReference type="AlphaFoldDB" id="A0A2S3QZA4"/>
<dbReference type="EMBL" id="PDGH01000124">
    <property type="protein sequence ID" value="POB44570.1"/>
    <property type="molecule type" value="Genomic_DNA"/>
</dbReference>
<protein>
    <submittedName>
        <fullName evidence="1">Uncharacterized protein</fullName>
    </submittedName>
</protein>
<evidence type="ECO:0000313" key="2">
    <source>
        <dbReference type="Proteomes" id="UP000237466"/>
    </source>
</evidence>
<organism evidence="1 2">
    <name type="scientific">Vibrio vulnificus</name>
    <dbReference type="NCBI Taxonomy" id="672"/>
    <lineage>
        <taxon>Bacteria</taxon>
        <taxon>Pseudomonadati</taxon>
        <taxon>Pseudomonadota</taxon>
        <taxon>Gammaproteobacteria</taxon>
        <taxon>Vibrionales</taxon>
        <taxon>Vibrionaceae</taxon>
        <taxon>Vibrio</taxon>
    </lineage>
</organism>
<comment type="caution">
    <text evidence="1">The sequence shown here is derived from an EMBL/GenBank/DDBJ whole genome shotgun (WGS) entry which is preliminary data.</text>
</comment>
<sequence>MTCFLIMEVSCLSVIPDSDEGAWSGNHGICLVLGRIFPSIEIDFFVFGTKMRLFFDRVDALGSMSFVLWVLAAEWIPDSSLRLVRNDEFFYNGSVAPKCHSR</sequence>